<organism evidence="1 2">
    <name type="scientific">Dreissena polymorpha</name>
    <name type="common">Zebra mussel</name>
    <name type="synonym">Mytilus polymorpha</name>
    <dbReference type="NCBI Taxonomy" id="45954"/>
    <lineage>
        <taxon>Eukaryota</taxon>
        <taxon>Metazoa</taxon>
        <taxon>Spiralia</taxon>
        <taxon>Lophotrochozoa</taxon>
        <taxon>Mollusca</taxon>
        <taxon>Bivalvia</taxon>
        <taxon>Autobranchia</taxon>
        <taxon>Heteroconchia</taxon>
        <taxon>Euheterodonta</taxon>
        <taxon>Imparidentia</taxon>
        <taxon>Neoheterodontei</taxon>
        <taxon>Myida</taxon>
        <taxon>Dreissenoidea</taxon>
        <taxon>Dreissenidae</taxon>
        <taxon>Dreissena</taxon>
    </lineage>
</organism>
<comment type="caution">
    <text evidence="1">The sequence shown here is derived from an EMBL/GenBank/DDBJ whole genome shotgun (WGS) entry which is preliminary data.</text>
</comment>
<evidence type="ECO:0000313" key="2">
    <source>
        <dbReference type="Proteomes" id="UP000828390"/>
    </source>
</evidence>
<protein>
    <submittedName>
        <fullName evidence="1">Uncharacterized protein</fullName>
    </submittedName>
</protein>
<reference evidence="1" key="1">
    <citation type="journal article" date="2019" name="bioRxiv">
        <title>The Genome of the Zebra Mussel, Dreissena polymorpha: A Resource for Invasive Species Research.</title>
        <authorList>
            <person name="McCartney M.A."/>
            <person name="Auch B."/>
            <person name="Kono T."/>
            <person name="Mallez S."/>
            <person name="Zhang Y."/>
            <person name="Obille A."/>
            <person name="Becker A."/>
            <person name="Abrahante J.E."/>
            <person name="Garbe J."/>
            <person name="Badalamenti J.P."/>
            <person name="Herman A."/>
            <person name="Mangelson H."/>
            <person name="Liachko I."/>
            <person name="Sullivan S."/>
            <person name="Sone E.D."/>
            <person name="Koren S."/>
            <person name="Silverstein K.A.T."/>
            <person name="Beckman K.B."/>
            <person name="Gohl D.M."/>
        </authorList>
    </citation>
    <scope>NUCLEOTIDE SEQUENCE</scope>
    <source>
        <strain evidence="1">Duluth1</strain>
        <tissue evidence="1">Whole animal</tissue>
    </source>
</reference>
<keyword evidence="2" id="KW-1185">Reference proteome</keyword>
<dbReference type="EMBL" id="JAIWYP010000003">
    <property type="protein sequence ID" value="KAH3844726.1"/>
    <property type="molecule type" value="Genomic_DNA"/>
</dbReference>
<name>A0A9D4QV28_DREPO</name>
<gene>
    <name evidence="1" type="ORF">DPMN_086988</name>
</gene>
<dbReference type="AlphaFoldDB" id="A0A9D4QV28"/>
<proteinExistence type="predicted"/>
<reference evidence="1" key="2">
    <citation type="submission" date="2020-11" db="EMBL/GenBank/DDBJ databases">
        <authorList>
            <person name="McCartney M.A."/>
            <person name="Auch B."/>
            <person name="Kono T."/>
            <person name="Mallez S."/>
            <person name="Becker A."/>
            <person name="Gohl D.M."/>
            <person name="Silverstein K.A.T."/>
            <person name="Koren S."/>
            <person name="Bechman K.B."/>
            <person name="Herman A."/>
            <person name="Abrahante J.E."/>
            <person name="Garbe J."/>
        </authorList>
    </citation>
    <scope>NUCLEOTIDE SEQUENCE</scope>
    <source>
        <strain evidence="1">Duluth1</strain>
        <tissue evidence="1">Whole animal</tissue>
    </source>
</reference>
<evidence type="ECO:0000313" key="1">
    <source>
        <dbReference type="EMBL" id="KAH3844726.1"/>
    </source>
</evidence>
<dbReference type="Proteomes" id="UP000828390">
    <property type="component" value="Unassembled WGS sequence"/>
</dbReference>
<accession>A0A9D4QV28</accession>
<sequence>MRIKILDKDYRVVNYIDVTSNPCDVCSVGDSEVAITLNCGKNMKFSFSYLKMEH</sequence>